<evidence type="ECO:0000313" key="2">
    <source>
        <dbReference type="EMBL" id="GBE80487.1"/>
    </source>
</evidence>
<keyword evidence="3" id="KW-1185">Reference proteome</keyword>
<comment type="caution">
    <text evidence="2">The sequence shown here is derived from an EMBL/GenBank/DDBJ whole genome shotgun (WGS) entry which is preliminary data.</text>
</comment>
<dbReference type="RefSeq" id="XP_027611400.1">
    <property type="nucleotide sequence ID" value="XM_027755599.1"/>
</dbReference>
<dbReference type="GeneID" id="38777404"/>
<feature type="compositionally biased region" description="Acidic residues" evidence="1">
    <location>
        <begin position="104"/>
        <end position="125"/>
    </location>
</feature>
<protein>
    <submittedName>
        <fullName evidence="2">Uncharacterized protein</fullName>
    </submittedName>
</protein>
<feature type="compositionally biased region" description="Low complexity" evidence="1">
    <location>
        <begin position="86"/>
        <end position="103"/>
    </location>
</feature>
<dbReference type="Proteomes" id="UP000287166">
    <property type="component" value="Unassembled WGS sequence"/>
</dbReference>
<accession>A0A401GE94</accession>
<dbReference type="InParanoid" id="A0A401GE94"/>
<evidence type="ECO:0000256" key="1">
    <source>
        <dbReference type="SAM" id="MobiDB-lite"/>
    </source>
</evidence>
<dbReference type="AlphaFoldDB" id="A0A401GE94"/>
<proteinExistence type="predicted"/>
<reference evidence="2 3" key="1">
    <citation type="journal article" date="2018" name="Sci. Rep.">
        <title>Genome sequence of the cauliflower mushroom Sparassis crispa (Hanabiratake) and its association with beneficial usage.</title>
        <authorList>
            <person name="Kiyama R."/>
            <person name="Furutani Y."/>
            <person name="Kawaguchi K."/>
            <person name="Nakanishi T."/>
        </authorList>
    </citation>
    <scope>NUCLEOTIDE SEQUENCE [LARGE SCALE GENOMIC DNA]</scope>
</reference>
<sequence length="181" mass="19836">MARKRKPLPEEIYLDPATKKVRCEACKDNPSPNLPKHRSSSSDWIWRQSLGAHLKAQSHQANVKRWKAARERARIMSKVSYVAAVASTRRARRPAASDAGEQSASEEDGSEGDGEETDQDVDEDGTSGQDTSTQEDSELCFPGVKDANGCVVQDSPDCETEAPVLHVQVEGSRRLADAQET</sequence>
<feature type="region of interest" description="Disordered" evidence="1">
    <location>
        <begin position="86"/>
        <end position="156"/>
    </location>
</feature>
<name>A0A401GE94_9APHY</name>
<gene>
    <name evidence="2" type="ORF">SCP_0302020</name>
</gene>
<evidence type="ECO:0000313" key="3">
    <source>
        <dbReference type="Proteomes" id="UP000287166"/>
    </source>
</evidence>
<organism evidence="2 3">
    <name type="scientific">Sparassis crispa</name>
    <dbReference type="NCBI Taxonomy" id="139825"/>
    <lineage>
        <taxon>Eukaryota</taxon>
        <taxon>Fungi</taxon>
        <taxon>Dikarya</taxon>
        <taxon>Basidiomycota</taxon>
        <taxon>Agaricomycotina</taxon>
        <taxon>Agaricomycetes</taxon>
        <taxon>Polyporales</taxon>
        <taxon>Sparassidaceae</taxon>
        <taxon>Sparassis</taxon>
    </lineage>
</organism>
<dbReference type="EMBL" id="BFAD01000003">
    <property type="protein sequence ID" value="GBE80487.1"/>
    <property type="molecule type" value="Genomic_DNA"/>
</dbReference>